<evidence type="ECO:0000256" key="1">
    <source>
        <dbReference type="SAM" id="Phobius"/>
    </source>
</evidence>
<keyword evidence="1" id="KW-1133">Transmembrane helix</keyword>
<proteinExistence type="predicted"/>
<accession>A0A1F4X743</accession>
<organism evidence="2 3">
    <name type="scientific">candidate division WWE3 bacterium RIFOXYD1_FULL_39_9</name>
    <dbReference type="NCBI Taxonomy" id="1802649"/>
    <lineage>
        <taxon>Bacteria</taxon>
        <taxon>Katanobacteria</taxon>
    </lineage>
</organism>
<keyword evidence="1" id="KW-0472">Membrane</keyword>
<keyword evidence="1" id="KW-0812">Transmembrane</keyword>
<dbReference type="AlphaFoldDB" id="A0A1F4X743"/>
<reference evidence="2 3" key="1">
    <citation type="journal article" date="2016" name="Nat. Commun.">
        <title>Thousands of microbial genomes shed light on interconnected biogeochemical processes in an aquifer system.</title>
        <authorList>
            <person name="Anantharaman K."/>
            <person name="Brown C.T."/>
            <person name="Hug L.A."/>
            <person name="Sharon I."/>
            <person name="Castelle C.J."/>
            <person name="Probst A.J."/>
            <person name="Thomas B.C."/>
            <person name="Singh A."/>
            <person name="Wilkins M.J."/>
            <person name="Karaoz U."/>
            <person name="Brodie E.L."/>
            <person name="Williams K.H."/>
            <person name="Hubbard S.S."/>
            <person name="Banfield J.F."/>
        </authorList>
    </citation>
    <scope>NUCLEOTIDE SEQUENCE [LARGE SCALE GENOMIC DNA]</scope>
</reference>
<dbReference type="Proteomes" id="UP000176815">
    <property type="component" value="Unassembled WGS sequence"/>
</dbReference>
<comment type="caution">
    <text evidence="2">The sequence shown here is derived from an EMBL/GenBank/DDBJ whole genome shotgun (WGS) entry which is preliminary data.</text>
</comment>
<sequence>MILSKNVNFRFQNPLQVTKNGYVSPLVLFFIFLFISIPIIYWGATSWGKSAVSVKGTSDVVLAGGRGISVEVTSVGGTWDLYAYLCNSEEECSDNLTSGKKIGVFSGGNSEQFLVQIPYDSSWDSHKYVKLYVKTGWGSTSRTFSVSGQDEQLGLIYKEYAGDTGRKYNLILVPVEKLGSENNYIGSFSDK</sequence>
<feature type="transmembrane region" description="Helical" evidence="1">
    <location>
        <begin position="21"/>
        <end position="44"/>
    </location>
</feature>
<dbReference type="EMBL" id="MEWG01000018">
    <property type="protein sequence ID" value="OGC77525.1"/>
    <property type="molecule type" value="Genomic_DNA"/>
</dbReference>
<protein>
    <submittedName>
        <fullName evidence="2">Uncharacterized protein</fullName>
    </submittedName>
</protein>
<evidence type="ECO:0000313" key="3">
    <source>
        <dbReference type="Proteomes" id="UP000176815"/>
    </source>
</evidence>
<evidence type="ECO:0000313" key="2">
    <source>
        <dbReference type="EMBL" id="OGC77525.1"/>
    </source>
</evidence>
<gene>
    <name evidence="2" type="ORF">A2619_01940</name>
</gene>
<name>A0A1F4X743_UNCKA</name>